<dbReference type="Gene3D" id="3.30.450.20">
    <property type="entry name" value="PAS domain"/>
    <property type="match status" value="1"/>
</dbReference>
<evidence type="ECO:0000256" key="5">
    <source>
        <dbReference type="ARBA" id="ARBA00022777"/>
    </source>
</evidence>
<dbReference type="PROSITE" id="PS50109">
    <property type="entry name" value="HIS_KIN"/>
    <property type="match status" value="1"/>
</dbReference>
<sequence>MPSPDFISDNLRVLILPPTPRDAAITERILNQNHIETFACRNIEHFCEEAKAGAGVLLIAEEHLLGDPHRLAAQMLSEQPAWSDLPFLILTLASGRNAQILEQWQQAAYVTLITRPLQIQPFISVVRSRLQDRKRQYMVRDLLNRLEHHGRQFSQLADAMPQIVFTTTRQGEIEYLNQRALDYFGVSRQEIAGFDWTSTIFESDFANAKIRWERALEKGSSFQCEFRMQHARTLEHRWHLARSLPVLDESGKVIRWFGTVTDIHKQKLIEEKLNLALQQAAAANVVKTEFLANMSHEIRTPMTAILGYAELLAQQETDLEKLHFLKVIRQNGEFLVEIINDILDLSKIEAGKLDITLEPLELSRMIEEIQSLMLVRAAENDIEFNVDFAATVPERIRSDSKRLRQILINLIGNAVKFTQEGSVRLVVSPDAERIQFDVIDTGIGMTQQQVEQLFLPFQQADSSVSRKFGGSGLGLAISQRLAVMLGGEITVQSQQGQGSVFTLSIPNNLAGHTSVEPARSLPSANAATILREKPLLQCEILLVEDRQAIRFLAGRILTNAGASVQFAENGLEATQLVQRLHETNSAPDIVLMDMQMPVMDGFHATARLREMGFNRPIIALTADAMQGDMDRCIASGCNAYVSKPIDTAELLQVIARYVTPTEDNAARDAERR</sequence>
<keyword evidence="6" id="KW-0902">Two-component regulatory system</keyword>
<feature type="domain" description="Response regulatory" evidence="9">
    <location>
        <begin position="539"/>
        <end position="658"/>
    </location>
</feature>
<dbReference type="PROSITE" id="PS50113">
    <property type="entry name" value="PAC"/>
    <property type="match status" value="1"/>
</dbReference>
<protein>
    <recommendedName>
        <fullName evidence="2">histidine kinase</fullName>
        <ecNumber evidence="2">2.7.13.3</ecNumber>
    </recommendedName>
</protein>
<dbReference type="AlphaFoldDB" id="A3ZNZ4"/>
<dbReference type="InterPro" id="IPR001789">
    <property type="entry name" value="Sig_transdc_resp-reg_receiver"/>
</dbReference>
<dbReference type="SMART" id="SM00086">
    <property type="entry name" value="PAC"/>
    <property type="match status" value="1"/>
</dbReference>
<dbReference type="GO" id="GO:0009927">
    <property type="term" value="F:histidine phosphotransfer kinase activity"/>
    <property type="evidence" value="ECO:0007669"/>
    <property type="project" value="TreeGrafter"/>
</dbReference>
<proteinExistence type="predicted"/>
<dbReference type="SUPFAM" id="SSF55785">
    <property type="entry name" value="PYP-like sensor domain (PAS domain)"/>
    <property type="match status" value="1"/>
</dbReference>
<dbReference type="STRING" id="314230.DSM3645_17860"/>
<evidence type="ECO:0000256" key="3">
    <source>
        <dbReference type="ARBA" id="ARBA00022553"/>
    </source>
</evidence>
<feature type="modified residue" description="4-aspartylphosphate" evidence="7">
    <location>
        <position position="593"/>
    </location>
</feature>
<evidence type="ECO:0000256" key="1">
    <source>
        <dbReference type="ARBA" id="ARBA00000085"/>
    </source>
</evidence>
<evidence type="ECO:0000256" key="2">
    <source>
        <dbReference type="ARBA" id="ARBA00012438"/>
    </source>
</evidence>
<dbReference type="SUPFAM" id="SSF47384">
    <property type="entry name" value="Homodimeric domain of signal transducing histidine kinase"/>
    <property type="match status" value="1"/>
</dbReference>
<dbReference type="SMART" id="SM00387">
    <property type="entry name" value="HATPase_c"/>
    <property type="match status" value="1"/>
</dbReference>
<dbReference type="Gene3D" id="3.40.50.2300">
    <property type="match status" value="1"/>
</dbReference>
<name>A3ZNZ4_9BACT</name>
<dbReference type="InterPro" id="IPR003661">
    <property type="entry name" value="HisK_dim/P_dom"/>
</dbReference>
<dbReference type="RefSeq" id="WP_002651470.1">
    <property type="nucleotide sequence ID" value="NZ_CH672376.1"/>
</dbReference>
<dbReference type="InterPro" id="IPR004358">
    <property type="entry name" value="Sig_transdc_His_kin-like_C"/>
</dbReference>
<gene>
    <name evidence="12" type="ORF">DSM3645_17860</name>
</gene>
<keyword evidence="5" id="KW-0418">Kinase</keyword>
<dbReference type="SUPFAM" id="SSF55874">
    <property type="entry name" value="ATPase domain of HSP90 chaperone/DNA topoisomerase II/histidine kinase"/>
    <property type="match status" value="1"/>
</dbReference>
<dbReference type="SMART" id="SM00388">
    <property type="entry name" value="HisKA"/>
    <property type="match status" value="1"/>
</dbReference>
<keyword evidence="3 7" id="KW-0597">Phosphoprotein</keyword>
<dbReference type="InterPro" id="IPR000700">
    <property type="entry name" value="PAS-assoc_C"/>
</dbReference>
<dbReference type="FunFam" id="1.10.287.130:FF:000001">
    <property type="entry name" value="Two-component sensor histidine kinase"/>
    <property type="match status" value="1"/>
</dbReference>
<dbReference type="InterPro" id="IPR003594">
    <property type="entry name" value="HATPase_dom"/>
</dbReference>
<dbReference type="FunFam" id="3.30.565.10:FF:000010">
    <property type="entry name" value="Sensor histidine kinase RcsC"/>
    <property type="match status" value="1"/>
</dbReference>
<dbReference type="InterPro" id="IPR013656">
    <property type="entry name" value="PAS_4"/>
</dbReference>
<keyword evidence="4" id="KW-0808">Transferase</keyword>
<comment type="caution">
    <text evidence="12">The sequence shown here is derived from an EMBL/GenBank/DDBJ whole genome shotgun (WGS) entry which is preliminary data.</text>
</comment>
<dbReference type="FunFam" id="3.30.450.20:FF:000099">
    <property type="entry name" value="Sensory box sensor histidine kinase"/>
    <property type="match status" value="1"/>
</dbReference>
<dbReference type="GO" id="GO:0005886">
    <property type="term" value="C:plasma membrane"/>
    <property type="evidence" value="ECO:0007669"/>
    <property type="project" value="TreeGrafter"/>
</dbReference>
<reference evidence="12 13" key="1">
    <citation type="submission" date="2006-02" db="EMBL/GenBank/DDBJ databases">
        <authorList>
            <person name="Amann R."/>
            <person name="Ferriera S."/>
            <person name="Johnson J."/>
            <person name="Kravitz S."/>
            <person name="Halpern A."/>
            <person name="Remington K."/>
            <person name="Beeson K."/>
            <person name="Tran B."/>
            <person name="Rogers Y.-H."/>
            <person name="Friedman R."/>
            <person name="Venter J.C."/>
        </authorList>
    </citation>
    <scope>NUCLEOTIDE SEQUENCE [LARGE SCALE GENOMIC DNA]</scope>
    <source>
        <strain evidence="12 13">DSM 3645</strain>
    </source>
</reference>
<dbReference type="CDD" id="cd16922">
    <property type="entry name" value="HATPase_EvgS-ArcB-TorS-like"/>
    <property type="match status" value="1"/>
</dbReference>
<dbReference type="PROSITE" id="PS50112">
    <property type="entry name" value="PAS"/>
    <property type="match status" value="1"/>
</dbReference>
<evidence type="ECO:0000256" key="4">
    <source>
        <dbReference type="ARBA" id="ARBA00022679"/>
    </source>
</evidence>
<dbReference type="GO" id="GO:0000155">
    <property type="term" value="F:phosphorelay sensor kinase activity"/>
    <property type="evidence" value="ECO:0007669"/>
    <property type="project" value="InterPro"/>
</dbReference>
<dbReference type="PANTHER" id="PTHR43047">
    <property type="entry name" value="TWO-COMPONENT HISTIDINE PROTEIN KINASE"/>
    <property type="match status" value="1"/>
</dbReference>
<dbReference type="Pfam" id="PF00512">
    <property type="entry name" value="HisKA"/>
    <property type="match status" value="1"/>
</dbReference>
<evidence type="ECO:0000313" key="12">
    <source>
        <dbReference type="EMBL" id="EAQ82042.1"/>
    </source>
</evidence>
<evidence type="ECO:0000313" key="13">
    <source>
        <dbReference type="Proteomes" id="UP000004358"/>
    </source>
</evidence>
<dbReference type="CDD" id="cd17546">
    <property type="entry name" value="REC_hyHK_CKI1_RcsC-like"/>
    <property type="match status" value="1"/>
</dbReference>
<dbReference type="CDD" id="cd00082">
    <property type="entry name" value="HisKA"/>
    <property type="match status" value="1"/>
</dbReference>
<dbReference type="PANTHER" id="PTHR43047:SF72">
    <property type="entry name" value="OSMOSENSING HISTIDINE PROTEIN KINASE SLN1"/>
    <property type="match status" value="1"/>
</dbReference>
<evidence type="ECO:0000259" key="10">
    <source>
        <dbReference type="PROSITE" id="PS50112"/>
    </source>
</evidence>
<accession>A3ZNZ4</accession>
<dbReference type="HOGENOM" id="CLU_000445_114_15_0"/>
<organism evidence="12 13">
    <name type="scientific">Blastopirellula marina DSM 3645</name>
    <dbReference type="NCBI Taxonomy" id="314230"/>
    <lineage>
        <taxon>Bacteria</taxon>
        <taxon>Pseudomonadati</taxon>
        <taxon>Planctomycetota</taxon>
        <taxon>Planctomycetia</taxon>
        <taxon>Pirellulales</taxon>
        <taxon>Pirellulaceae</taxon>
        <taxon>Blastopirellula</taxon>
    </lineage>
</organism>
<dbReference type="NCBIfam" id="TIGR00229">
    <property type="entry name" value="sensory_box"/>
    <property type="match status" value="1"/>
</dbReference>
<evidence type="ECO:0000256" key="7">
    <source>
        <dbReference type="PROSITE-ProRule" id="PRU00169"/>
    </source>
</evidence>
<evidence type="ECO:0000259" key="11">
    <source>
        <dbReference type="PROSITE" id="PS50113"/>
    </source>
</evidence>
<dbReference type="Pfam" id="PF00072">
    <property type="entry name" value="Response_reg"/>
    <property type="match status" value="1"/>
</dbReference>
<feature type="domain" description="PAS" evidence="10">
    <location>
        <begin position="149"/>
        <end position="219"/>
    </location>
</feature>
<dbReference type="Pfam" id="PF02518">
    <property type="entry name" value="HATPase_c"/>
    <property type="match status" value="1"/>
</dbReference>
<evidence type="ECO:0000256" key="6">
    <source>
        <dbReference type="ARBA" id="ARBA00023012"/>
    </source>
</evidence>
<dbReference type="SMART" id="SM00448">
    <property type="entry name" value="REC"/>
    <property type="match status" value="1"/>
</dbReference>
<dbReference type="SUPFAM" id="SSF52172">
    <property type="entry name" value="CheY-like"/>
    <property type="match status" value="2"/>
</dbReference>
<comment type="catalytic activity">
    <reaction evidence="1">
        <text>ATP + protein L-histidine = ADP + protein N-phospho-L-histidine.</text>
        <dbReference type="EC" id="2.7.13.3"/>
    </reaction>
</comment>
<dbReference type="InterPro" id="IPR000014">
    <property type="entry name" value="PAS"/>
</dbReference>
<dbReference type="EC" id="2.7.13.3" evidence="2"/>
<dbReference type="Proteomes" id="UP000004358">
    <property type="component" value="Unassembled WGS sequence"/>
</dbReference>
<evidence type="ECO:0000259" key="9">
    <source>
        <dbReference type="PROSITE" id="PS50110"/>
    </source>
</evidence>
<dbReference type="SMART" id="SM00091">
    <property type="entry name" value="PAS"/>
    <property type="match status" value="1"/>
</dbReference>
<dbReference type="EMBL" id="AANZ01000003">
    <property type="protein sequence ID" value="EAQ82042.1"/>
    <property type="molecule type" value="Genomic_DNA"/>
</dbReference>
<dbReference type="CDD" id="cd00130">
    <property type="entry name" value="PAS"/>
    <property type="match status" value="1"/>
</dbReference>
<dbReference type="PROSITE" id="PS50110">
    <property type="entry name" value="RESPONSE_REGULATORY"/>
    <property type="match status" value="1"/>
</dbReference>
<dbReference type="InterPro" id="IPR005467">
    <property type="entry name" value="His_kinase_dom"/>
</dbReference>
<dbReference type="Gene3D" id="1.10.287.130">
    <property type="match status" value="1"/>
</dbReference>
<dbReference type="InterPro" id="IPR035965">
    <property type="entry name" value="PAS-like_dom_sf"/>
</dbReference>
<dbReference type="InterPro" id="IPR011006">
    <property type="entry name" value="CheY-like_superfamily"/>
</dbReference>
<dbReference type="Gene3D" id="3.30.565.10">
    <property type="entry name" value="Histidine kinase-like ATPase, C-terminal domain"/>
    <property type="match status" value="1"/>
</dbReference>
<feature type="domain" description="PAC" evidence="11">
    <location>
        <begin position="222"/>
        <end position="275"/>
    </location>
</feature>
<evidence type="ECO:0000259" key="8">
    <source>
        <dbReference type="PROSITE" id="PS50109"/>
    </source>
</evidence>
<dbReference type="eggNOG" id="COG2205">
    <property type="taxonomic scope" value="Bacteria"/>
</dbReference>
<feature type="domain" description="Histidine kinase" evidence="8">
    <location>
        <begin position="293"/>
        <end position="509"/>
    </location>
</feature>
<dbReference type="PRINTS" id="PR00344">
    <property type="entry name" value="BCTRLSENSOR"/>
</dbReference>
<dbReference type="InterPro" id="IPR001610">
    <property type="entry name" value="PAC"/>
</dbReference>
<dbReference type="InterPro" id="IPR036097">
    <property type="entry name" value="HisK_dim/P_sf"/>
</dbReference>
<dbReference type="Pfam" id="PF08448">
    <property type="entry name" value="PAS_4"/>
    <property type="match status" value="1"/>
</dbReference>
<dbReference type="InterPro" id="IPR036890">
    <property type="entry name" value="HATPase_C_sf"/>
</dbReference>